<protein>
    <submittedName>
        <fullName evidence="2">Uncharacterized protein</fullName>
    </submittedName>
</protein>
<feature type="region of interest" description="Disordered" evidence="1">
    <location>
        <begin position="86"/>
        <end position="107"/>
    </location>
</feature>
<evidence type="ECO:0000313" key="2">
    <source>
        <dbReference type="EMBL" id="KAL0959847.1"/>
    </source>
</evidence>
<reference evidence="3" key="1">
    <citation type="submission" date="2024-06" db="EMBL/GenBank/DDBJ databases">
        <title>Multi-omics analyses provide insights into the biosynthesis of the anticancer antibiotic pleurotin in Hohenbuehelia grisea.</title>
        <authorList>
            <person name="Weaver J.A."/>
            <person name="Alberti F."/>
        </authorList>
    </citation>
    <scope>NUCLEOTIDE SEQUENCE [LARGE SCALE GENOMIC DNA]</scope>
    <source>
        <strain evidence="3">T-177</strain>
    </source>
</reference>
<evidence type="ECO:0000256" key="1">
    <source>
        <dbReference type="SAM" id="MobiDB-lite"/>
    </source>
</evidence>
<dbReference type="Proteomes" id="UP001556367">
    <property type="component" value="Unassembled WGS sequence"/>
</dbReference>
<feature type="compositionally biased region" description="Acidic residues" evidence="1">
    <location>
        <begin position="92"/>
        <end position="107"/>
    </location>
</feature>
<dbReference type="EMBL" id="JASNQZ010000002">
    <property type="protein sequence ID" value="KAL0959847.1"/>
    <property type="molecule type" value="Genomic_DNA"/>
</dbReference>
<evidence type="ECO:0000313" key="3">
    <source>
        <dbReference type="Proteomes" id="UP001556367"/>
    </source>
</evidence>
<name>A0ABR3JVK4_9AGAR</name>
<proteinExistence type="predicted"/>
<comment type="caution">
    <text evidence="2">The sequence shown here is derived from an EMBL/GenBank/DDBJ whole genome shotgun (WGS) entry which is preliminary data.</text>
</comment>
<sequence length="107" mass="11834">MAWAPALKSLYFLAPKAAASSSDDAFAKAALQYAQSIPSLRFISWANAKSFRIEEGRALPAAKCAGPWWKAQRGVGDWWEHRFRKAENAGEVGEDGEEGEEDDEDDE</sequence>
<organism evidence="2 3">
    <name type="scientific">Hohenbuehelia grisea</name>
    <dbReference type="NCBI Taxonomy" id="104357"/>
    <lineage>
        <taxon>Eukaryota</taxon>
        <taxon>Fungi</taxon>
        <taxon>Dikarya</taxon>
        <taxon>Basidiomycota</taxon>
        <taxon>Agaricomycotina</taxon>
        <taxon>Agaricomycetes</taxon>
        <taxon>Agaricomycetidae</taxon>
        <taxon>Agaricales</taxon>
        <taxon>Pleurotineae</taxon>
        <taxon>Pleurotaceae</taxon>
        <taxon>Hohenbuehelia</taxon>
    </lineage>
</organism>
<gene>
    <name evidence="2" type="ORF">HGRIS_011523</name>
</gene>
<keyword evidence="3" id="KW-1185">Reference proteome</keyword>
<accession>A0ABR3JVK4</accession>